<name>A0A380CFW8_SPHSI</name>
<feature type="chain" id="PRO_5016599443" evidence="1">
    <location>
        <begin position="20"/>
        <end position="209"/>
    </location>
</feature>
<feature type="signal peptide" evidence="1">
    <location>
        <begin position="1"/>
        <end position="19"/>
    </location>
</feature>
<evidence type="ECO:0000256" key="1">
    <source>
        <dbReference type="SAM" id="SignalP"/>
    </source>
</evidence>
<protein>
    <submittedName>
        <fullName evidence="2">Uncharacterized protein</fullName>
    </submittedName>
</protein>
<keyword evidence="1" id="KW-0732">Signal</keyword>
<evidence type="ECO:0000313" key="3">
    <source>
        <dbReference type="Proteomes" id="UP000254893"/>
    </source>
</evidence>
<dbReference type="EMBL" id="UGYW01000002">
    <property type="protein sequence ID" value="SUJ19118.1"/>
    <property type="molecule type" value="Genomic_DNA"/>
</dbReference>
<dbReference type="RefSeq" id="WP_115170571.1">
    <property type="nucleotide sequence ID" value="NZ_UGYW01000002.1"/>
</dbReference>
<dbReference type="AlphaFoldDB" id="A0A380CFW8"/>
<accession>A0A380CFW8</accession>
<reference evidence="2 3" key="1">
    <citation type="submission" date="2018-06" db="EMBL/GenBank/DDBJ databases">
        <authorList>
            <consortium name="Pathogen Informatics"/>
            <person name="Doyle S."/>
        </authorList>
    </citation>
    <scope>NUCLEOTIDE SEQUENCE [LARGE SCALE GENOMIC DNA]</scope>
    <source>
        <strain evidence="2 3">NCTC11388</strain>
    </source>
</reference>
<evidence type="ECO:0000313" key="2">
    <source>
        <dbReference type="EMBL" id="SUJ19118.1"/>
    </source>
</evidence>
<organism evidence="2 3">
    <name type="scientific">Sphingobacterium spiritivorum</name>
    <name type="common">Flavobacterium spiritivorum</name>
    <dbReference type="NCBI Taxonomy" id="258"/>
    <lineage>
        <taxon>Bacteria</taxon>
        <taxon>Pseudomonadati</taxon>
        <taxon>Bacteroidota</taxon>
        <taxon>Sphingobacteriia</taxon>
        <taxon>Sphingobacteriales</taxon>
        <taxon>Sphingobacteriaceae</taxon>
        <taxon>Sphingobacterium</taxon>
    </lineage>
</organism>
<dbReference type="Proteomes" id="UP000254893">
    <property type="component" value="Unassembled WGS sequence"/>
</dbReference>
<gene>
    <name evidence="2" type="ORF">NCTC11388_02832</name>
</gene>
<sequence length="209" mass="24639">MRKILLLFVALLVMGAVKAQNLDSLQIIEKAKDIFKRVQVDLTFKDPYSYELLKIEADPVDLKEKLEFDIRVLKDAKRRLESDTTFYLSDFNKNKNIFEAQVKNLKKGEKLKNKDYNKYLEKYSQNIKWYQESLKELTDYRRSIKKCEEELEAKLLLLQDKNIDFKKIVQWKISLDCYGANSYGNKILGRYIFRVNDNGGLDGSIIKTN</sequence>
<proteinExistence type="predicted"/>